<feature type="compositionally biased region" description="Basic residues" evidence="1">
    <location>
        <begin position="145"/>
        <end position="155"/>
    </location>
</feature>
<accession>A0AAV7MZD1</accession>
<organism evidence="2 3">
    <name type="scientific">Pleurodeles waltl</name>
    <name type="common">Iberian ribbed newt</name>
    <dbReference type="NCBI Taxonomy" id="8319"/>
    <lineage>
        <taxon>Eukaryota</taxon>
        <taxon>Metazoa</taxon>
        <taxon>Chordata</taxon>
        <taxon>Craniata</taxon>
        <taxon>Vertebrata</taxon>
        <taxon>Euteleostomi</taxon>
        <taxon>Amphibia</taxon>
        <taxon>Batrachia</taxon>
        <taxon>Caudata</taxon>
        <taxon>Salamandroidea</taxon>
        <taxon>Salamandridae</taxon>
        <taxon>Pleurodelinae</taxon>
        <taxon>Pleurodeles</taxon>
    </lineage>
</organism>
<dbReference type="Proteomes" id="UP001066276">
    <property type="component" value="Chromosome 9"/>
</dbReference>
<evidence type="ECO:0000256" key="1">
    <source>
        <dbReference type="SAM" id="MobiDB-lite"/>
    </source>
</evidence>
<proteinExistence type="predicted"/>
<evidence type="ECO:0000313" key="2">
    <source>
        <dbReference type="EMBL" id="KAJ1108701.1"/>
    </source>
</evidence>
<dbReference type="AlphaFoldDB" id="A0AAV7MZD1"/>
<keyword evidence="3" id="KW-1185">Reference proteome</keyword>
<sequence length="173" mass="18570">MEPNKVVQALKVPQDEGREDLLREGVLEQAWVGLHRPKRLSSEGVVAAIIACASPAHTPKTFRNKSVSGRKVRLSPVRGIGGASEVFQALPVIQKHVQRGGAKFARRSGASFQQHIVSRGRGASGHSVVTGLGRLGARTGGSHVLSRKRASKRGRNQALPPLDNSGERREQAL</sequence>
<comment type="caution">
    <text evidence="2">The sequence shown here is derived from an EMBL/GenBank/DDBJ whole genome shotgun (WGS) entry which is preliminary data.</text>
</comment>
<protein>
    <submittedName>
        <fullName evidence="2">Uncharacterized protein</fullName>
    </submittedName>
</protein>
<feature type="compositionally biased region" description="Low complexity" evidence="1">
    <location>
        <begin position="130"/>
        <end position="141"/>
    </location>
</feature>
<name>A0AAV7MZD1_PLEWA</name>
<reference evidence="2" key="1">
    <citation type="journal article" date="2022" name="bioRxiv">
        <title>Sequencing and chromosome-scale assembly of the giantPleurodeles waltlgenome.</title>
        <authorList>
            <person name="Brown T."/>
            <person name="Elewa A."/>
            <person name="Iarovenko S."/>
            <person name="Subramanian E."/>
            <person name="Araus A.J."/>
            <person name="Petzold A."/>
            <person name="Susuki M."/>
            <person name="Suzuki K.-i.T."/>
            <person name="Hayashi T."/>
            <person name="Toyoda A."/>
            <person name="Oliveira C."/>
            <person name="Osipova E."/>
            <person name="Leigh N.D."/>
            <person name="Simon A."/>
            <person name="Yun M.H."/>
        </authorList>
    </citation>
    <scope>NUCLEOTIDE SEQUENCE</scope>
    <source>
        <strain evidence="2">20211129_DDA</strain>
        <tissue evidence="2">Liver</tissue>
    </source>
</reference>
<feature type="region of interest" description="Disordered" evidence="1">
    <location>
        <begin position="117"/>
        <end position="173"/>
    </location>
</feature>
<gene>
    <name evidence="2" type="ORF">NDU88_006072</name>
</gene>
<dbReference type="EMBL" id="JANPWB010000013">
    <property type="protein sequence ID" value="KAJ1108701.1"/>
    <property type="molecule type" value="Genomic_DNA"/>
</dbReference>
<evidence type="ECO:0000313" key="3">
    <source>
        <dbReference type="Proteomes" id="UP001066276"/>
    </source>
</evidence>